<proteinExistence type="predicted"/>
<sequence length="83" mass="9880">LLHCVFRNFELVITGLGSLRLFIILFKIMLAEENFYLHLLRLLDIQLKEIEKLCGCLHLKNMMFQVTVVYSSLRRFFTAEEEN</sequence>
<dbReference type="EMBL" id="JYDQ01000158">
    <property type="protein sequence ID" value="KRY12700.1"/>
    <property type="molecule type" value="Genomic_DNA"/>
</dbReference>
<reference evidence="1 2" key="1">
    <citation type="submission" date="2015-01" db="EMBL/GenBank/DDBJ databases">
        <title>Evolution of Trichinella species and genotypes.</title>
        <authorList>
            <person name="Korhonen P.K."/>
            <person name="Edoardo P."/>
            <person name="Giuseppe L.R."/>
            <person name="Gasser R.B."/>
        </authorList>
    </citation>
    <scope>NUCLEOTIDE SEQUENCE [LARGE SCALE GENOMIC DNA]</scope>
    <source>
        <strain evidence="1">ISS2496</strain>
    </source>
</reference>
<accession>A0A0V0ZK61</accession>
<dbReference type="Proteomes" id="UP000054783">
    <property type="component" value="Unassembled WGS sequence"/>
</dbReference>
<feature type="non-terminal residue" evidence="1">
    <location>
        <position position="1"/>
    </location>
</feature>
<evidence type="ECO:0000313" key="2">
    <source>
        <dbReference type="Proteomes" id="UP000054783"/>
    </source>
</evidence>
<dbReference type="AlphaFoldDB" id="A0A0V0ZK61"/>
<name>A0A0V0ZK61_9BILA</name>
<protein>
    <submittedName>
        <fullName evidence="1">Uncharacterized protein</fullName>
    </submittedName>
</protein>
<gene>
    <name evidence="1" type="ORF">T12_9862</name>
</gene>
<organism evidence="1 2">
    <name type="scientific">Trichinella patagoniensis</name>
    <dbReference type="NCBI Taxonomy" id="990121"/>
    <lineage>
        <taxon>Eukaryota</taxon>
        <taxon>Metazoa</taxon>
        <taxon>Ecdysozoa</taxon>
        <taxon>Nematoda</taxon>
        <taxon>Enoplea</taxon>
        <taxon>Dorylaimia</taxon>
        <taxon>Trichinellida</taxon>
        <taxon>Trichinellidae</taxon>
        <taxon>Trichinella</taxon>
    </lineage>
</organism>
<evidence type="ECO:0000313" key="1">
    <source>
        <dbReference type="EMBL" id="KRY12700.1"/>
    </source>
</evidence>
<comment type="caution">
    <text evidence="1">The sequence shown here is derived from an EMBL/GenBank/DDBJ whole genome shotgun (WGS) entry which is preliminary data.</text>
</comment>
<keyword evidence="2" id="KW-1185">Reference proteome</keyword>